<comment type="caution">
    <text evidence="2">The sequence shown here is derived from an EMBL/GenBank/DDBJ whole genome shotgun (WGS) entry which is preliminary data.</text>
</comment>
<evidence type="ECO:0000313" key="3">
    <source>
        <dbReference type="Proteomes" id="UP001165160"/>
    </source>
</evidence>
<feature type="region of interest" description="Disordered" evidence="1">
    <location>
        <begin position="261"/>
        <end position="407"/>
    </location>
</feature>
<evidence type="ECO:0000256" key="1">
    <source>
        <dbReference type="SAM" id="MobiDB-lite"/>
    </source>
</evidence>
<organism evidence="2 3">
    <name type="scientific">Triparma verrucosa</name>
    <dbReference type="NCBI Taxonomy" id="1606542"/>
    <lineage>
        <taxon>Eukaryota</taxon>
        <taxon>Sar</taxon>
        <taxon>Stramenopiles</taxon>
        <taxon>Ochrophyta</taxon>
        <taxon>Bolidophyceae</taxon>
        <taxon>Parmales</taxon>
        <taxon>Triparmaceae</taxon>
        <taxon>Triparma</taxon>
    </lineage>
</organism>
<name>A0A9W7BGN3_9STRA</name>
<feature type="compositionally biased region" description="Basic and acidic residues" evidence="1">
    <location>
        <begin position="368"/>
        <end position="378"/>
    </location>
</feature>
<accession>A0A9W7BGN3</accession>
<reference evidence="3" key="1">
    <citation type="journal article" date="2023" name="Commun. Biol.">
        <title>Genome analysis of Parmales, the sister group of diatoms, reveals the evolutionary specialization of diatoms from phago-mixotrophs to photoautotrophs.</title>
        <authorList>
            <person name="Ban H."/>
            <person name="Sato S."/>
            <person name="Yoshikawa S."/>
            <person name="Yamada K."/>
            <person name="Nakamura Y."/>
            <person name="Ichinomiya M."/>
            <person name="Sato N."/>
            <person name="Blanc-Mathieu R."/>
            <person name="Endo H."/>
            <person name="Kuwata A."/>
            <person name="Ogata H."/>
        </authorList>
    </citation>
    <scope>NUCLEOTIDE SEQUENCE [LARGE SCALE GENOMIC DNA]</scope>
    <source>
        <strain evidence="3">NIES 3699</strain>
    </source>
</reference>
<protein>
    <submittedName>
        <fullName evidence="2">Uncharacterized protein</fullName>
    </submittedName>
</protein>
<sequence>MILNAQDDDDAHIIELLNQGSDNRPPAPSKTVPAHLKADFLSTPPPPPLKVAVDSISSASSSSSCDSDSESDSNTNNDDAKRVHAQLTKKQSQCSHLPRWRVRQPSPVQSDFKSPSPTMLRSPPYMRGGGGGLAFPVCVTGDLSSPAGGEGTSPRISRPSTPLGMPQHLVEGIEELGLCSRKLLFDDSGEIADMHVLLDDKELVDLGMGEGGVGRQPTRKKKKKPVVERPPWVAVDVGLASDVNKDVREANNAKQAQQAKEAQLAVNRGSINSGALREKKPLKKTPVTVENVKEEKPTLKLTTPPKRKTNEKENKPSPILMTVSSCNLGQHLNGFDHKEYKKEPRKEPIPTSRPRTSSSSSTKKKKEPFKPKKVDRVAAFHAVQSNRKLDDKKKQKMRMMRASYGAA</sequence>
<gene>
    <name evidence="2" type="ORF">TrVE_jg3458</name>
</gene>
<feature type="region of interest" description="Disordered" evidence="1">
    <location>
        <begin position="17"/>
        <end position="98"/>
    </location>
</feature>
<dbReference type="EMBL" id="BRXX01000102">
    <property type="protein sequence ID" value="GMH90126.1"/>
    <property type="molecule type" value="Genomic_DNA"/>
</dbReference>
<proteinExistence type="predicted"/>
<dbReference type="AlphaFoldDB" id="A0A9W7BGN3"/>
<feature type="compositionally biased region" description="Low complexity" evidence="1">
    <location>
        <begin position="350"/>
        <end position="361"/>
    </location>
</feature>
<evidence type="ECO:0000313" key="2">
    <source>
        <dbReference type="EMBL" id="GMH90126.1"/>
    </source>
</evidence>
<dbReference type="Proteomes" id="UP001165160">
    <property type="component" value="Unassembled WGS sequence"/>
</dbReference>
<feature type="compositionally biased region" description="Basic and acidic residues" evidence="1">
    <location>
        <begin position="334"/>
        <end position="348"/>
    </location>
</feature>
<feature type="compositionally biased region" description="Low complexity" evidence="1">
    <location>
        <begin position="54"/>
        <end position="77"/>
    </location>
</feature>
<keyword evidence="3" id="KW-1185">Reference proteome</keyword>